<dbReference type="GO" id="GO:0004497">
    <property type="term" value="F:monooxygenase activity"/>
    <property type="evidence" value="ECO:0007669"/>
    <property type="project" value="UniProtKB-KW"/>
</dbReference>
<keyword evidence="7 13" id="KW-0560">Oxidoreductase</keyword>
<dbReference type="GO" id="GO:0005506">
    <property type="term" value="F:iron ion binding"/>
    <property type="evidence" value="ECO:0007669"/>
    <property type="project" value="InterPro"/>
</dbReference>
<dbReference type="SUPFAM" id="SSF48264">
    <property type="entry name" value="Cytochrome P450"/>
    <property type="match status" value="1"/>
</dbReference>
<evidence type="ECO:0000256" key="9">
    <source>
        <dbReference type="ARBA" id="ARBA00023136"/>
    </source>
</evidence>
<dbReference type="GO" id="GO:0016020">
    <property type="term" value="C:membrane"/>
    <property type="evidence" value="ECO:0007669"/>
    <property type="project" value="UniProtKB-SubCell"/>
</dbReference>
<evidence type="ECO:0000256" key="8">
    <source>
        <dbReference type="ARBA" id="ARBA00023004"/>
    </source>
</evidence>
<evidence type="ECO:0000256" key="1">
    <source>
        <dbReference type="ARBA" id="ARBA00004167"/>
    </source>
</evidence>
<feature type="signal peptide" evidence="14">
    <location>
        <begin position="1"/>
        <end position="22"/>
    </location>
</feature>
<keyword evidence="9" id="KW-0472">Membrane</keyword>
<keyword evidence="5" id="KW-0752">Steroid biosynthesis</keyword>
<keyword evidence="6" id="KW-1133">Transmembrane helix</keyword>
<evidence type="ECO:0000256" key="13">
    <source>
        <dbReference type="RuleBase" id="RU000461"/>
    </source>
</evidence>
<sequence length="478" mass="54877">MSDLEFVLFLLSLALIIHNLYRRKQNYSLNLPPGNMGWPFLGETIAYLRPYTATTIGKFMEEHISRYGKIYKSHLFGEPTIVSADAGLNRFILQNEGKLFECSYPRSIGGILGKWSMLVLVGDMHRDMRTISLNFLSNARLRTHLLKEVEKHTLVVLDSWIENSIIFAQDEAKKFTFNLMAEHIMSLKPGKPETEQLKKEYITFMKGVVSAPLNLPGTAYRKALKSRSIILKFIEQKMEERVKKKTEDNDQNELLGWVLKNSNLSKEQVLDLVLSLLFAGHETSSVAIALCIYFLQGCPTAVRQLEEEHIEISKAKREFGETELSWDDYKKMEFTQCVISETLRLGNVVRFLHRKAIKNVRYKGYDIPCGWKVLPVIAAVHLDPSLFDQPWHFNPWRWLQNNTRGSQNATTASNNFMPFGGGPRLCAGTELAKLEMAVFIHYLVLNFRWELADTDEALAFPFVDFPKGLPIRVQRHAL</sequence>
<keyword evidence="12 13" id="KW-0349">Heme</keyword>
<keyword evidence="3" id="KW-0812">Transmembrane</keyword>
<gene>
    <name evidence="15" type="ORF">OLEA9_A088919</name>
</gene>
<evidence type="ECO:0000313" key="15">
    <source>
        <dbReference type="EMBL" id="CAA2980305.1"/>
    </source>
</evidence>
<evidence type="ECO:0000256" key="12">
    <source>
        <dbReference type="PIRSR" id="PIRSR602401-1"/>
    </source>
</evidence>
<dbReference type="InterPro" id="IPR001128">
    <property type="entry name" value="Cyt_P450"/>
</dbReference>
<keyword evidence="8 12" id="KW-0408">Iron</keyword>
<dbReference type="Gramene" id="OE9A088919T2">
    <property type="protein sequence ID" value="OE9A088919C2"/>
    <property type="gene ID" value="OE9A088919"/>
</dbReference>
<evidence type="ECO:0000256" key="2">
    <source>
        <dbReference type="ARBA" id="ARBA00010617"/>
    </source>
</evidence>
<reference evidence="15 16" key="1">
    <citation type="submission" date="2019-12" db="EMBL/GenBank/DDBJ databases">
        <authorList>
            <person name="Alioto T."/>
            <person name="Alioto T."/>
            <person name="Gomez Garrido J."/>
        </authorList>
    </citation>
    <scope>NUCLEOTIDE SEQUENCE [LARGE SCALE GENOMIC DNA]</scope>
</reference>
<dbReference type="GO" id="GO:0016132">
    <property type="term" value="P:brassinosteroid biosynthetic process"/>
    <property type="evidence" value="ECO:0007669"/>
    <property type="project" value="UniProtKB-KW"/>
</dbReference>
<dbReference type="PRINTS" id="PR00385">
    <property type="entry name" value="P450"/>
</dbReference>
<dbReference type="Proteomes" id="UP000594638">
    <property type="component" value="Unassembled WGS sequence"/>
</dbReference>
<protein>
    <submittedName>
        <fullName evidence="15">Cytochrome P450 90B1</fullName>
    </submittedName>
</protein>
<evidence type="ECO:0000256" key="3">
    <source>
        <dbReference type="ARBA" id="ARBA00022692"/>
    </source>
</evidence>
<keyword evidence="13" id="KW-0503">Monooxygenase</keyword>
<dbReference type="GO" id="GO:0020037">
    <property type="term" value="F:heme binding"/>
    <property type="evidence" value="ECO:0007669"/>
    <property type="project" value="InterPro"/>
</dbReference>
<dbReference type="EMBL" id="CACTIH010003645">
    <property type="protein sequence ID" value="CAA2980305.1"/>
    <property type="molecule type" value="Genomic_DNA"/>
</dbReference>
<evidence type="ECO:0000256" key="6">
    <source>
        <dbReference type="ARBA" id="ARBA00022989"/>
    </source>
</evidence>
<dbReference type="CDD" id="cd11043">
    <property type="entry name" value="CYP90-like"/>
    <property type="match status" value="1"/>
</dbReference>
<evidence type="ECO:0000256" key="14">
    <source>
        <dbReference type="SAM" id="SignalP"/>
    </source>
</evidence>
<evidence type="ECO:0000256" key="7">
    <source>
        <dbReference type="ARBA" id="ARBA00023002"/>
    </source>
</evidence>
<dbReference type="GO" id="GO:0010268">
    <property type="term" value="P:brassinosteroid homeostasis"/>
    <property type="evidence" value="ECO:0007669"/>
    <property type="project" value="TreeGrafter"/>
</dbReference>
<name>A0A8S0RLL2_OLEEU</name>
<feature type="chain" id="PRO_5035712216" evidence="14">
    <location>
        <begin position="23"/>
        <end position="478"/>
    </location>
</feature>
<dbReference type="OrthoDB" id="1372046at2759"/>
<keyword evidence="14" id="KW-0732">Signal</keyword>
<dbReference type="PROSITE" id="PS00086">
    <property type="entry name" value="CYTOCHROME_P450"/>
    <property type="match status" value="1"/>
</dbReference>
<proteinExistence type="inferred from homology"/>
<comment type="similarity">
    <text evidence="2 13">Belongs to the cytochrome P450 family.</text>
</comment>
<dbReference type="PANTHER" id="PTHR24286">
    <property type="entry name" value="CYTOCHROME P450 26"/>
    <property type="match status" value="1"/>
</dbReference>
<dbReference type="PRINTS" id="PR00463">
    <property type="entry name" value="EP450I"/>
</dbReference>
<keyword evidence="11" id="KW-1069">Brassinosteroid biosynthesis</keyword>
<evidence type="ECO:0000256" key="11">
    <source>
        <dbReference type="ARBA" id="ARBA00084112"/>
    </source>
</evidence>
<comment type="cofactor">
    <cofactor evidence="12">
        <name>heme</name>
        <dbReference type="ChEBI" id="CHEBI:30413"/>
    </cofactor>
</comment>
<keyword evidence="4 12" id="KW-0479">Metal-binding</keyword>
<evidence type="ECO:0000256" key="4">
    <source>
        <dbReference type="ARBA" id="ARBA00022723"/>
    </source>
</evidence>
<feature type="binding site" description="axial binding residue" evidence="12">
    <location>
        <position position="426"/>
    </location>
    <ligand>
        <name>heme</name>
        <dbReference type="ChEBI" id="CHEBI:30413"/>
    </ligand>
    <ligandPart>
        <name>Fe</name>
        <dbReference type="ChEBI" id="CHEBI:18248"/>
    </ligandPart>
</feature>
<keyword evidence="11" id="KW-0444">Lipid biosynthesis</keyword>
<keyword evidence="11" id="KW-0443">Lipid metabolism</keyword>
<dbReference type="Gene3D" id="1.10.630.10">
    <property type="entry name" value="Cytochrome P450"/>
    <property type="match status" value="1"/>
</dbReference>
<dbReference type="AlphaFoldDB" id="A0A8S0RLL2"/>
<keyword evidence="16" id="KW-1185">Reference proteome</keyword>
<evidence type="ECO:0000256" key="10">
    <source>
        <dbReference type="ARBA" id="ARBA00052902"/>
    </source>
</evidence>
<organism evidence="15 16">
    <name type="scientific">Olea europaea subsp. europaea</name>
    <dbReference type="NCBI Taxonomy" id="158383"/>
    <lineage>
        <taxon>Eukaryota</taxon>
        <taxon>Viridiplantae</taxon>
        <taxon>Streptophyta</taxon>
        <taxon>Embryophyta</taxon>
        <taxon>Tracheophyta</taxon>
        <taxon>Spermatophyta</taxon>
        <taxon>Magnoliopsida</taxon>
        <taxon>eudicotyledons</taxon>
        <taxon>Gunneridae</taxon>
        <taxon>Pentapetalae</taxon>
        <taxon>asterids</taxon>
        <taxon>lamiids</taxon>
        <taxon>Lamiales</taxon>
        <taxon>Oleaceae</taxon>
        <taxon>Oleeae</taxon>
        <taxon>Olea</taxon>
    </lineage>
</organism>
<dbReference type="FunFam" id="1.10.630.10:FF:000061">
    <property type="entry name" value="Cytochrome P450 90B1"/>
    <property type="match status" value="1"/>
</dbReference>
<evidence type="ECO:0000256" key="5">
    <source>
        <dbReference type="ARBA" id="ARBA00022955"/>
    </source>
</evidence>
<dbReference type="InterPro" id="IPR036396">
    <property type="entry name" value="Cyt_P450_sf"/>
</dbReference>
<dbReference type="PANTHER" id="PTHR24286:SF194">
    <property type="entry name" value="STEROID (22S)-HYDROXYLASE"/>
    <property type="match status" value="1"/>
</dbReference>
<evidence type="ECO:0000313" key="16">
    <source>
        <dbReference type="Proteomes" id="UP000594638"/>
    </source>
</evidence>
<dbReference type="GO" id="GO:0016705">
    <property type="term" value="F:oxidoreductase activity, acting on paired donors, with incorporation or reduction of molecular oxygen"/>
    <property type="evidence" value="ECO:0007669"/>
    <property type="project" value="InterPro"/>
</dbReference>
<dbReference type="InterPro" id="IPR017972">
    <property type="entry name" value="Cyt_P450_CS"/>
</dbReference>
<dbReference type="InterPro" id="IPR002401">
    <property type="entry name" value="Cyt_P450_E_grp-I"/>
</dbReference>
<accession>A0A8S0RLL2</accession>
<comment type="subcellular location">
    <subcellularLocation>
        <location evidence="1">Membrane</location>
        <topology evidence="1">Single-pass membrane protein</topology>
    </subcellularLocation>
</comment>
<dbReference type="GO" id="GO:0016125">
    <property type="term" value="P:sterol metabolic process"/>
    <property type="evidence" value="ECO:0007669"/>
    <property type="project" value="TreeGrafter"/>
</dbReference>
<comment type="catalytic activity">
    <reaction evidence="10">
        <text>cholesterol + reduced [NADPH--hemoprotein reductase] + O2 = (22S)-22-hydroxycholesterol + oxidized [NADPH--hemoprotein reductase] + H2O + H(+)</text>
        <dbReference type="Rhea" id="RHEA:69839"/>
        <dbReference type="Rhea" id="RHEA-COMP:11964"/>
        <dbReference type="Rhea" id="RHEA-COMP:11965"/>
        <dbReference type="ChEBI" id="CHEBI:1301"/>
        <dbReference type="ChEBI" id="CHEBI:15377"/>
        <dbReference type="ChEBI" id="CHEBI:15378"/>
        <dbReference type="ChEBI" id="CHEBI:15379"/>
        <dbReference type="ChEBI" id="CHEBI:16113"/>
        <dbReference type="ChEBI" id="CHEBI:57618"/>
        <dbReference type="ChEBI" id="CHEBI:58210"/>
    </reaction>
    <physiologicalReaction direction="left-to-right" evidence="10">
        <dbReference type="Rhea" id="RHEA:69840"/>
    </physiologicalReaction>
</comment>
<comment type="caution">
    <text evidence="15">The sequence shown here is derived from an EMBL/GenBank/DDBJ whole genome shotgun (WGS) entry which is preliminary data.</text>
</comment>
<dbReference type="Pfam" id="PF00067">
    <property type="entry name" value="p450"/>
    <property type="match status" value="1"/>
</dbReference>